<name>A0A1V9FND8_9BACT</name>
<organism evidence="3 4">
    <name type="scientific">Niastella vici</name>
    <dbReference type="NCBI Taxonomy" id="1703345"/>
    <lineage>
        <taxon>Bacteria</taxon>
        <taxon>Pseudomonadati</taxon>
        <taxon>Bacteroidota</taxon>
        <taxon>Chitinophagia</taxon>
        <taxon>Chitinophagales</taxon>
        <taxon>Chitinophagaceae</taxon>
        <taxon>Niastella</taxon>
    </lineage>
</organism>
<comment type="caution">
    <text evidence="3">The sequence shown here is derived from an EMBL/GenBank/DDBJ whole genome shotgun (WGS) entry which is preliminary data.</text>
</comment>
<dbReference type="PANTHER" id="PTHR22953:SF153">
    <property type="entry name" value="PURPLE ACID PHOSPHATASE"/>
    <property type="match status" value="1"/>
</dbReference>
<dbReference type="SUPFAM" id="SSF56300">
    <property type="entry name" value="Metallo-dependent phosphatases"/>
    <property type="match status" value="1"/>
</dbReference>
<dbReference type="GO" id="GO:0003993">
    <property type="term" value="F:acid phosphatase activity"/>
    <property type="evidence" value="ECO:0007669"/>
    <property type="project" value="InterPro"/>
</dbReference>
<dbReference type="AlphaFoldDB" id="A0A1V9FND8"/>
<proteinExistence type="predicted"/>
<dbReference type="InterPro" id="IPR039331">
    <property type="entry name" value="PAPs-like"/>
</dbReference>
<dbReference type="Pfam" id="PF00149">
    <property type="entry name" value="Metallophos"/>
    <property type="match status" value="1"/>
</dbReference>
<keyword evidence="1" id="KW-0732">Signal</keyword>
<gene>
    <name evidence="3" type="ORF">A3860_35805</name>
</gene>
<reference evidence="3 4" key="1">
    <citation type="submission" date="2016-03" db="EMBL/GenBank/DDBJ databases">
        <title>Niastella vici sp. nov., isolated from farmland soil.</title>
        <authorList>
            <person name="Chen L."/>
            <person name="Wang D."/>
            <person name="Yang S."/>
            <person name="Wang G."/>
        </authorList>
    </citation>
    <scope>NUCLEOTIDE SEQUENCE [LARGE SCALE GENOMIC DNA]</scope>
    <source>
        <strain evidence="3 4">DJ57</strain>
    </source>
</reference>
<evidence type="ECO:0000313" key="4">
    <source>
        <dbReference type="Proteomes" id="UP000192796"/>
    </source>
</evidence>
<dbReference type="InterPro" id="IPR004843">
    <property type="entry name" value="Calcineurin-like_PHP"/>
</dbReference>
<dbReference type="PANTHER" id="PTHR22953">
    <property type="entry name" value="ACID PHOSPHATASE RELATED"/>
    <property type="match status" value="1"/>
</dbReference>
<evidence type="ECO:0000256" key="1">
    <source>
        <dbReference type="ARBA" id="ARBA00022729"/>
    </source>
</evidence>
<keyword evidence="4" id="KW-1185">Reference proteome</keyword>
<accession>A0A1V9FND8</accession>
<dbReference type="InterPro" id="IPR029052">
    <property type="entry name" value="Metallo-depent_PP-like"/>
</dbReference>
<dbReference type="Proteomes" id="UP000192796">
    <property type="component" value="Unassembled WGS sequence"/>
</dbReference>
<evidence type="ECO:0000313" key="3">
    <source>
        <dbReference type="EMBL" id="OQP59879.1"/>
    </source>
</evidence>
<protein>
    <submittedName>
        <fullName evidence="3">Metallophosphoesterase</fullName>
    </submittedName>
</protein>
<dbReference type="Gene3D" id="3.60.21.10">
    <property type="match status" value="1"/>
</dbReference>
<evidence type="ECO:0000259" key="2">
    <source>
        <dbReference type="Pfam" id="PF00149"/>
    </source>
</evidence>
<dbReference type="EMBL" id="LVYD01000072">
    <property type="protein sequence ID" value="OQP59879.1"/>
    <property type="molecule type" value="Genomic_DNA"/>
</dbReference>
<feature type="domain" description="Calcineurin-like phosphoesterase" evidence="2">
    <location>
        <begin position="75"/>
        <end position="270"/>
    </location>
</feature>
<dbReference type="STRING" id="1703345.A3860_35805"/>
<sequence length="378" mass="42846">MTMGLNKVTYPVFKKDQPDDTFKFQPLPQPSGMYPFHLNLHSLLHPVSSNKMIFHMVGDTGSVKQSQFQRLVAGEMIKQYSDAAVEDRPQFLFHLGDVVYSFGEAENYYSQFFAPYSNYPAPVFAIAGNHDADVNPARQPYKSLDAFMKVFCDEEARPVIFSKDAARKSLIQPNVYWTLETPLANMLGLYGNVPKYGMITKEQKDWFYEELKTAQRQRPEKAIIVCVHHAPYSADSNHASSPVMIEFLEEAFKQTGVLPDIVFSGHVHNYQRFSRHYSEGSVVPFVVAGAGGYDDLHPLVIEGSKDFFADPSIAAAVHLEQYCDNKHGFLKIAIEKTNQGLMLTGEYFSIPHVDHFGEEITSFLTDRFQISCGQRMKH</sequence>